<dbReference type="AlphaFoldDB" id="A0A2K8Z7U0"/>
<keyword evidence="3" id="KW-1185">Reference proteome</keyword>
<feature type="transmembrane region" description="Helical" evidence="1">
    <location>
        <begin position="37"/>
        <end position="54"/>
    </location>
</feature>
<protein>
    <submittedName>
        <fullName evidence="2">Uncharacterized protein</fullName>
    </submittedName>
</protein>
<organism evidence="2 3">
    <name type="scientific">Spirosoma pollinicola</name>
    <dbReference type="NCBI Taxonomy" id="2057025"/>
    <lineage>
        <taxon>Bacteria</taxon>
        <taxon>Pseudomonadati</taxon>
        <taxon>Bacteroidota</taxon>
        <taxon>Cytophagia</taxon>
        <taxon>Cytophagales</taxon>
        <taxon>Cytophagaceae</taxon>
        <taxon>Spirosoma</taxon>
    </lineage>
</organism>
<keyword evidence="1" id="KW-1133">Transmembrane helix</keyword>
<evidence type="ECO:0000313" key="3">
    <source>
        <dbReference type="Proteomes" id="UP000232883"/>
    </source>
</evidence>
<keyword evidence="1" id="KW-0472">Membrane</keyword>
<proteinExistence type="predicted"/>
<sequence length="131" mass="13877">MPSLTRPPTSLLNALRLVVLCVSIELLGFAFSGGYSLGSILGVILGTLCVYGLLRLIHRGANWARLVLAGIIGLGLISSLSAFSLAYSLHPGSTVIDLISTLISLIALVGLFSKQSNGWFRAHRTNGLKRS</sequence>
<feature type="transmembrane region" description="Helical" evidence="1">
    <location>
        <begin position="12"/>
        <end position="31"/>
    </location>
</feature>
<dbReference type="KEGG" id="spir:CWM47_31195"/>
<keyword evidence="1" id="KW-0812">Transmembrane</keyword>
<accession>A0A2K8Z7U0</accession>
<dbReference type="EMBL" id="CP025096">
    <property type="protein sequence ID" value="AUD05920.1"/>
    <property type="molecule type" value="Genomic_DNA"/>
</dbReference>
<feature type="transmembrane region" description="Helical" evidence="1">
    <location>
        <begin position="95"/>
        <end position="113"/>
    </location>
</feature>
<dbReference type="RefSeq" id="WP_100992471.1">
    <property type="nucleotide sequence ID" value="NZ_CP025096.1"/>
</dbReference>
<evidence type="ECO:0000313" key="2">
    <source>
        <dbReference type="EMBL" id="AUD05920.1"/>
    </source>
</evidence>
<feature type="transmembrane region" description="Helical" evidence="1">
    <location>
        <begin position="66"/>
        <end position="89"/>
    </location>
</feature>
<evidence type="ECO:0000256" key="1">
    <source>
        <dbReference type="SAM" id="Phobius"/>
    </source>
</evidence>
<reference evidence="2 3" key="1">
    <citation type="submission" date="2017-11" db="EMBL/GenBank/DDBJ databases">
        <title>Taxonomic description and genome sequences of Spirosoma HA7 sp. nov., isolated from pollen microhabitat of Corylus avellana.</title>
        <authorList>
            <person name="Ambika Manirajan B."/>
            <person name="Suarez C."/>
            <person name="Ratering S."/>
            <person name="Geissler-Plaum R."/>
            <person name="Cardinale M."/>
            <person name="Sylvia S."/>
        </authorList>
    </citation>
    <scope>NUCLEOTIDE SEQUENCE [LARGE SCALE GENOMIC DNA]</scope>
    <source>
        <strain evidence="2 3">HA7</strain>
    </source>
</reference>
<gene>
    <name evidence="2" type="ORF">CWM47_31195</name>
</gene>
<name>A0A2K8Z7U0_9BACT</name>
<dbReference type="Proteomes" id="UP000232883">
    <property type="component" value="Chromosome"/>
</dbReference>